<reference evidence="7 8" key="1">
    <citation type="journal article" date="2012" name="Proc. Natl. Acad. Sci. U.S.A.">
        <title>Comparative genomics of Ceriporiopsis subvermispora and Phanerochaete chrysosporium provide insight into selective ligninolysis.</title>
        <authorList>
            <person name="Fernandez-Fueyo E."/>
            <person name="Ruiz-Duenas F.J."/>
            <person name="Ferreira P."/>
            <person name="Floudas D."/>
            <person name="Hibbett D.S."/>
            <person name="Canessa P."/>
            <person name="Larrondo L.F."/>
            <person name="James T.Y."/>
            <person name="Seelenfreund D."/>
            <person name="Lobos S."/>
            <person name="Polanco R."/>
            <person name="Tello M."/>
            <person name="Honda Y."/>
            <person name="Watanabe T."/>
            <person name="Watanabe T."/>
            <person name="Ryu J.S."/>
            <person name="Kubicek C.P."/>
            <person name="Schmoll M."/>
            <person name="Gaskell J."/>
            <person name="Hammel K.E."/>
            <person name="St John F.J."/>
            <person name="Vanden Wymelenberg A."/>
            <person name="Sabat G."/>
            <person name="Splinter BonDurant S."/>
            <person name="Syed K."/>
            <person name="Yadav J.S."/>
            <person name="Doddapaneni H."/>
            <person name="Subramanian V."/>
            <person name="Lavin J.L."/>
            <person name="Oguiza J.A."/>
            <person name="Perez G."/>
            <person name="Pisabarro A.G."/>
            <person name="Ramirez L."/>
            <person name="Santoyo F."/>
            <person name="Master E."/>
            <person name="Coutinho P.M."/>
            <person name="Henrissat B."/>
            <person name="Lombard V."/>
            <person name="Magnuson J.K."/>
            <person name="Kuees U."/>
            <person name="Hori C."/>
            <person name="Igarashi K."/>
            <person name="Samejima M."/>
            <person name="Held B.W."/>
            <person name="Barry K.W."/>
            <person name="LaButti K.M."/>
            <person name="Lapidus A."/>
            <person name="Lindquist E.A."/>
            <person name="Lucas S.M."/>
            <person name="Riley R."/>
            <person name="Salamov A.A."/>
            <person name="Hoffmeister D."/>
            <person name="Schwenk D."/>
            <person name="Hadar Y."/>
            <person name="Yarden O."/>
            <person name="de Vries R.P."/>
            <person name="Wiebenga A."/>
            <person name="Stenlid J."/>
            <person name="Eastwood D."/>
            <person name="Grigoriev I.V."/>
            <person name="Berka R.M."/>
            <person name="Blanchette R.A."/>
            <person name="Kersten P."/>
            <person name="Martinez A.T."/>
            <person name="Vicuna R."/>
            <person name="Cullen D."/>
        </authorList>
    </citation>
    <scope>NUCLEOTIDE SEQUENCE [LARGE SCALE GENOMIC DNA]</scope>
    <source>
        <strain evidence="7 8">B</strain>
    </source>
</reference>
<comment type="subcellular location">
    <subcellularLocation>
        <location evidence="5">Endoplasmic reticulum membrane</location>
        <topology evidence="5">Multi-pass membrane protein</topology>
    </subcellularLocation>
    <subcellularLocation>
        <location evidence="1">Membrane</location>
        <topology evidence="1">Multi-pass membrane protein</topology>
    </subcellularLocation>
</comment>
<feature type="chain" id="PRO_5004024052" description="Protein-S-isoprenylcysteine O-methyltransferase" evidence="6">
    <location>
        <begin position="26"/>
        <end position="245"/>
    </location>
</feature>
<dbReference type="InterPro" id="IPR007269">
    <property type="entry name" value="ICMT_MeTrfase"/>
</dbReference>
<keyword evidence="5" id="KW-0489">Methyltransferase</keyword>
<accession>M2QXX7</accession>
<feature type="transmembrane region" description="Helical" evidence="5">
    <location>
        <begin position="105"/>
        <end position="126"/>
    </location>
</feature>
<keyword evidence="2 5" id="KW-0812">Transmembrane</keyword>
<name>M2QXX7_CERS8</name>
<evidence type="ECO:0000256" key="5">
    <source>
        <dbReference type="RuleBase" id="RU362022"/>
    </source>
</evidence>
<evidence type="ECO:0000256" key="6">
    <source>
        <dbReference type="SAM" id="SignalP"/>
    </source>
</evidence>
<evidence type="ECO:0000256" key="4">
    <source>
        <dbReference type="ARBA" id="ARBA00023136"/>
    </source>
</evidence>
<evidence type="ECO:0000256" key="1">
    <source>
        <dbReference type="ARBA" id="ARBA00004141"/>
    </source>
</evidence>
<dbReference type="Pfam" id="PF04140">
    <property type="entry name" value="ICMT"/>
    <property type="match status" value="1"/>
</dbReference>
<sequence length="245" mass="26944">MTDTMQHLLLKAALILSGEFASHLAYSQPQSTNPDSEERQKYTSKTGDFAGRSFKVLRRGLGVCYLSLGLAETAVLLAHAFPSPLSERIIATLCPKIPDVSKLMITPAFLVAWVSSVAGCTIRLACHRKLGRFFTHQLAIRKDHKLITSGPYAIVRHPSYTGALLNLTGFMVLLLGRNSYVQECGMLTYPVGKIIIGLGVAGPVAGMLMLVMRTSVEDQVLKGEFGEQWIKWSKKTPYKLFPGIF</sequence>
<keyword evidence="5" id="KW-0256">Endoplasmic reticulum</keyword>
<keyword evidence="5" id="KW-0949">S-adenosyl-L-methionine</keyword>
<dbReference type="STRING" id="914234.M2QXX7"/>
<evidence type="ECO:0000256" key="2">
    <source>
        <dbReference type="ARBA" id="ARBA00022692"/>
    </source>
</evidence>
<keyword evidence="6" id="KW-0732">Signal</keyword>
<evidence type="ECO:0000313" key="8">
    <source>
        <dbReference type="Proteomes" id="UP000016930"/>
    </source>
</evidence>
<dbReference type="OrthoDB" id="422086at2759"/>
<feature type="transmembrane region" description="Helical" evidence="5">
    <location>
        <begin position="192"/>
        <end position="212"/>
    </location>
</feature>
<dbReference type="GO" id="GO:0032259">
    <property type="term" value="P:methylation"/>
    <property type="evidence" value="ECO:0007669"/>
    <property type="project" value="UniProtKB-KW"/>
</dbReference>
<keyword evidence="4 5" id="KW-0472">Membrane</keyword>
<dbReference type="HOGENOM" id="CLU_065200_6_0_1"/>
<protein>
    <recommendedName>
        <fullName evidence="5">Protein-S-isoprenylcysteine O-methyltransferase</fullName>
        <ecNumber evidence="5">2.1.1.100</ecNumber>
    </recommendedName>
</protein>
<keyword evidence="3 5" id="KW-1133">Transmembrane helix</keyword>
<dbReference type="GO" id="GO:0004671">
    <property type="term" value="F:protein C-terminal S-isoprenylcysteine carboxyl O-methyltransferase activity"/>
    <property type="evidence" value="ECO:0007669"/>
    <property type="project" value="UniProtKB-EC"/>
</dbReference>
<organism evidence="7 8">
    <name type="scientific">Ceriporiopsis subvermispora (strain B)</name>
    <name type="common">White-rot fungus</name>
    <name type="synonym">Gelatoporia subvermispora</name>
    <dbReference type="NCBI Taxonomy" id="914234"/>
    <lineage>
        <taxon>Eukaryota</taxon>
        <taxon>Fungi</taxon>
        <taxon>Dikarya</taxon>
        <taxon>Basidiomycota</taxon>
        <taxon>Agaricomycotina</taxon>
        <taxon>Agaricomycetes</taxon>
        <taxon>Polyporales</taxon>
        <taxon>Gelatoporiaceae</taxon>
        <taxon>Gelatoporia</taxon>
    </lineage>
</organism>
<keyword evidence="5" id="KW-0808">Transferase</keyword>
<gene>
    <name evidence="7" type="ORF">CERSUDRAFT_145094</name>
</gene>
<dbReference type="EC" id="2.1.1.100" evidence="5"/>
<dbReference type="EMBL" id="KB445819">
    <property type="protein sequence ID" value="EMD31376.1"/>
    <property type="molecule type" value="Genomic_DNA"/>
</dbReference>
<dbReference type="AlphaFoldDB" id="M2QXX7"/>
<dbReference type="PANTHER" id="PTHR12714">
    <property type="entry name" value="PROTEIN-S ISOPRENYLCYSTEINE O-METHYLTRANSFERASE"/>
    <property type="match status" value="1"/>
</dbReference>
<comment type="catalytic activity">
    <reaction evidence="5">
        <text>[protein]-C-terminal S-[(2E,6E)-farnesyl]-L-cysteine + S-adenosyl-L-methionine = [protein]-C-terminal S-[(2E,6E)-farnesyl]-L-cysteine methyl ester + S-adenosyl-L-homocysteine</text>
        <dbReference type="Rhea" id="RHEA:21672"/>
        <dbReference type="Rhea" id="RHEA-COMP:12125"/>
        <dbReference type="Rhea" id="RHEA-COMP:12126"/>
        <dbReference type="ChEBI" id="CHEBI:57856"/>
        <dbReference type="ChEBI" id="CHEBI:59789"/>
        <dbReference type="ChEBI" id="CHEBI:90510"/>
        <dbReference type="ChEBI" id="CHEBI:90511"/>
        <dbReference type="EC" id="2.1.1.100"/>
    </reaction>
</comment>
<dbReference type="PANTHER" id="PTHR12714:SF9">
    <property type="entry name" value="PROTEIN-S-ISOPRENYLCYSTEINE O-METHYLTRANSFERASE"/>
    <property type="match status" value="1"/>
</dbReference>
<evidence type="ECO:0000256" key="3">
    <source>
        <dbReference type="ARBA" id="ARBA00022989"/>
    </source>
</evidence>
<comment type="caution">
    <text evidence="5">Lacks conserved residue(s) required for the propagation of feature annotation.</text>
</comment>
<dbReference type="GO" id="GO:0005789">
    <property type="term" value="C:endoplasmic reticulum membrane"/>
    <property type="evidence" value="ECO:0007669"/>
    <property type="project" value="UniProtKB-SubCell"/>
</dbReference>
<feature type="transmembrane region" description="Helical" evidence="5">
    <location>
        <begin position="163"/>
        <end position="180"/>
    </location>
</feature>
<evidence type="ECO:0000313" key="7">
    <source>
        <dbReference type="EMBL" id="EMD31376.1"/>
    </source>
</evidence>
<feature type="signal peptide" evidence="6">
    <location>
        <begin position="1"/>
        <end position="25"/>
    </location>
</feature>
<comment type="similarity">
    <text evidence="5">Belongs to the class VI-like SAM-binding methyltransferase superfamily. Isoprenylcysteine carboxyl methyltransferase family.</text>
</comment>
<proteinExistence type="inferred from homology"/>
<dbReference type="Proteomes" id="UP000016930">
    <property type="component" value="Unassembled WGS sequence"/>
</dbReference>
<keyword evidence="8" id="KW-1185">Reference proteome</keyword>
<dbReference type="Gene3D" id="1.20.120.1630">
    <property type="match status" value="1"/>
</dbReference>